<dbReference type="InterPro" id="IPR003439">
    <property type="entry name" value="ABC_transporter-like_ATP-bd"/>
</dbReference>
<keyword evidence="3" id="KW-0547">Nucleotide-binding</keyword>
<name>A0ABN1NIV9_9ACTN</name>
<organism evidence="7 8">
    <name type="scientific">Streptomyces thermoalcalitolerans</name>
    <dbReference type="NCBI Taxonomy" id="65605"/>
    <lineage>
        <taxon>Bacteria</taxon>
        <taxon>Bacillati</taxon>
        <taxon>Actinomycetota</taxon>
        <taxon>Actinomycetes</taxon>
        <taxon>Kitasatosporales</taxon>
        <taxon>Streptomycetaceae</taxon>
        <taxon>Streptomyces</taxon>
    </lineage>
</organism>
<feature type="domain" description="ABC transporter" evidence="6">
    <location>
        <begin position="310"/>
        <end position="552"/>
    </location>
</feature>
<dbReference type="PROSITE" id="PS50893">
    <property type="entry name" value="ABC_TRANSPORTER_2"/>
    <property type="match status" value="2"/>
</dbReference>
<feature type="compositionally biased region" description="Low complexity" evidence="5">
    <location>
        <begin position="263"/>
        <end position="308"/>
    </location>
</feature>
<evidence type="ECO:0000313" key="7">
    <source>
        <dbReference type="EMBL" id="GAA0908536.1"/>
    </source>
</evidence>
<dbReference type="Pfam" id="PF00005">
    <property type="entry name" value="ABC_tran"/>
    <property type="match status" value="2"/>
</dbReference>
<evidence type="ECO:0000256" key="1">
    <source>
        <dbReference type="ARBA" id="ARBA00022448"/>
    </source>
</evidence>
<dbReference type="CDD" id="cd03216">
    <property type="entry name" value="ABC_Carb_Monos_I"/>
    <property type="match status" value="1"/>
</dbReference>
<keyword evidence="8" id="KW-1185">Reference proteome</keyword>
<feature type="compositionally biased region" description="Basic and acidic residues" evidence="5">
    <location>
        <begin position="251"/>
        <end position="260"/>
    </location>
</feature>
<evidence type="ECO:0000313" key="8">
    <source>
        <dbReference type="Proteomes" id="UP001501005"/>
    </source>
</evidence>
<dbReference type="EMBL" id="BAAAHG010000009">
    <property type="protein sequence ID" value="GAA0908536.1"/>
    <property type="molecule type" value="Genomic_DNA"/>
</dbReference>
<reference evidence="7 8" key="1">
    <citation type="journal article" date="2019" name="Int. J. Syst. Evol. Microbiol.">
        <title>The Global Catalogue of Microorganisms (GCM) 10K type strain sequencing project: providing services to taxonomists for standard genome sequencing and annotation.</title>
        <authorList>
            <consortium name="The Broad Institute Genomics Platform"/>
            <consortium name="The Broad Institute Genome Sequencing Center for Infectious Disease"/>
            <person name="Wu L."/>
            <person name="Ma J."/>
        </authorList>
    </citation>
    <scope>NUCLEOTIDE SEQUENCE [LARGE SCALE GENOMIC DNA]</scope>
    <source>
        <strain evidence="7 8">JCM 10673</strain>
    </source>
</reference>
<dbReference type="InterPro" id="IPR027417">
    <property type="entry name" value="P-loop_NTPase"/>
</dbReference>
<dbReference type="SUPFAM" id="SSF52540">
    <property type="entry name" value="P-loop containing nucleoside triphosphate hydrolases"/>
    <property type="match status" value="2"/>
</dbReference>
<accession>A0ABN1NIV9</accession>
<evidence type="ECO:0000256" key="4">
    <source>
        <dbReference type="ARBA" id="ARBA00022840"/>
    </source>
</evidence>
<keyword evidence="2" id="KW-0677">Repeat</keyword>
<keyword evidence="4" id="KW-0067">ATP-binding</keyword>
<dbReference type="Gene3D" id="3.40.50.300">
    <property type="entry name" value="P-loop containing nucleotide triphosphate hydrolases"/>
    <property type="match status" value="2"/>
</dbReference>
<gene>
    <name evidence="7" type="ORF">GCM10009549_15710</name>
</gene>
<evidence type="ECO:0000256" key="2">
    <source>
        <dbReference type="ARBA" id="ARBA00022737"/>
    </source>
</evidence>
<dbReference type="InterPro" id="IPR003593">
    <property type="entry name" value="AAA+_ATPase"/>
</dbReference>
<keyword evidence="1" id="KW-0813">Transport</keyword>
<evidence type="ECO:0000256" key="3">
    <source>
        <dbReference type="ARBA" id="ARBA00022741"/>
    </source>
</evidence>
<dbReference type="Proteomes" id="UP001501005">
    <property type="component" value="Unassembled WGS sequence"/>
</dbReference>
<feature type="domain" description="ABC transporter" evidence="6">
    <location>
        <begin position="8"/>
        <end position="245"/>
    </location>
</feature>
<evidence type="ECO:0000259" key="6">
    <source>
        <dbReference type="PROSITE" id="PS50893"/>
    </source>
</evidence>
<dbReference type="RefSeq" id="WP_344048330.1">
    <property type="nucleotide sequence ID" value="NZ_BAAAHG010000009.1"/>
</dbReference>
<evidence type="ECO:0000256" key="5">
    <source>
        <dbReference type="SAM" id="MobiDB-lite"/>
    </source>
</evidence>
<dbReference type="PANTHER" id="PTHR43790:SF9">
    <property type="entry name" value="GALACTOFURANOSE TRANSPORTER ATP-BINDING PROTEIN YTFR"/>
    <property type="match status" value="1"/>
</dbReference>
<feature type="region of interest" description="Disordered" evidence="5">
    <location>
        <begin position="251"/>
        <end position="308"/>
    </location>
</feature>
<protein>
    <recommendedName>
        <fullName evidence="6">ABC transporter domain-containing protein</fullName>
    </recommendedName>
</protein>
<dbReference type="PANTHER" id="PTHR43790">
    <property type="entry name" value="CARBOHYDRATE TRANSPORT ATP-BINDING PROTEIN MG119-RELATED"/>
    <property type="match status" value="1"/>
</dbReference>
<sequence>MAPEPPLLSMSGITKTFPGVRALDGVDLEVQAGEVHCLLGQNGAGKSTLIKVLAGAHQPDSGTIRWRGEPVTLRSPIAAMRLGIATIYQELDLVEHMSVAENVHLGHEPTAAGFVVRRRSAHASTARLLRRLGHPEIEPGQLVGELSAAQQQIVSMARALSHDVRLIVMDEPSAALDPEEVDNLFRIVTALTADGVAVVYISHRLEEIRRIGDRVTVLKDGRAVAGGLPAKTTPTSEVVSMMTGRNVEYVFPERPDRTYDLDPASGPAPGTGSAPAPGTGPASASPAPSASPSSSPPSSLSSSSSLSASVPAPVLEVRGLARAGEFEPLDLTVRPGEIVGLAGLVGSGRSEILETIYGARRPTSGRILVDGRPIRPGSVRAAVRAGVGLAPEERKAQALLMLESVTRNVTISSLSRFSRGGWIDRRAEQGAARAATRELSLRPDNPAVPVRTLSGGNQQKAVLARWLLRGCRVLLLDEPTRGVDVGARAELYAVVRRLADEGLAVLLVSSEIPEVLGLADRVLVLREGRVVHTAPARELDEHRVLDLVMDAHPMDALSVAGEGSQAS</sequence>
<dbReference type="SMART" id="SM00382">
    <property type="entry name" value="AAA"/>
    <property type="match status" value="2"/>
</dbReference>
<dbReference type="PROSITE" id="PS00211">
    <property type="entry name" value="ABC_TRANSPORTER_1"/>
    <property type="match status" value="1"/>
</dbReference>
<dbReference type="InterPro" id="IPR050107">
    <property type="entry name" value="ABC_carbohydrate_import_ATPase"/>
</dbReference>
<dbReference type="InterPro" id="IPR017871">
    <property type="entry name" value="ABC_transporter-like_CS"/>
</dbReference>
<proteinExistence type="predicted"/>
<dbReference type="CDD" id="cd03215">
    <property type="entry name" value="ABC_Carb_Monos_II"/>
    <property type="match status" value="1"/>
</dbReference>
<comment type="caution">
    <text evidence="7">The sequence shown here is derived from an EMBL/GenBank/DDBJ whole genome shotgun (WGS) entry which is preliminary data.</text>
</comment>